<evidence type="ECO:0000313" key="2">
    <source>
        <dbReference type="Proteomes" id="UP001281761"/>
    </source>
</evidence>
<reference evidence="1 2" key="1">
    <citation type="journal article" date="2022" name="bioRxiv">
        <title>Genomics of Preaxostyla Flagellates Illuminates Evolutionary Transitions and the Path Towards Mitochondrial Loss.</title>
        <authorList>
            <person name="Novak L.V.F."/>
            <person name="Treitli S.C."/>
            <person name="Pyrih J."/>
            <person name="Halakuc P."/>
            <person name="Pipaliya S.V."/>
            <person name="Vacek V."/>
            <person name="Brzon O."/>
            <person name="Soukal P."/>
            <person name="Eme L."/>
            <person name="Dacks J.B."/>
            <person name="Karnkowska A."/>
            <person name="Elias M."/>
            <person name="Hampl V."/>
        </authorList>
    </citation>
    <scope>NUCLEOTIDE SEQUENCE [LARGE SCALE GENOMIC DNA]</scope>
    <source>
        <strain evidence="1">NAU3</strain>
        <tissue evidence="1">Gut</tissue>
    </source>
</reference>
<dbReference type="EMBL" id="JARBJD010000151">
    <property type="protein sequence ID" value="KAK2949712.1"/>
    <property type="molecule type" value="Genomic_DNA"/>
</dbReference>
<sequence length="256" mass="28972">MLSNQVSYSPTEHRLALVKANLIPQLITSLDPLSYSFTDAKDLHISLINVLSKFIQLAPPLEFRHLDSVGHRQQQITHETVLKLVLFPSQAYLRFICANYANIQNNTESDDFMHLLEGLLKSCPDFQPTRNFILALPVSLTISSSLTFIELDSSIAAFLASMVYDERNWIRKGRKYRPSDAEIHRSLQNDGFDDAIEQRLLTVFGGSYRAAIVANSIALLIASEANIPRTQHWHTRPGRLFSLLDLSLEELLALRP</sequence>
<accession>A0ABQ9XEF6</accession>
<keyword evidence="2" id="KW-1185">Reference proteome</keyword>
<name>A0ABQ9XEF6_9EUKA</name>
<evidence type="ECO:0000313" key="1">
    <source>
        <dbReference type="EMBL" id="KAK2949712.1"/>
    </source>
</evidence>
<gene>
    <name evidence="1" type="ORF">BLNAU_15383</name>
</gene>
<organism evidence="1 2">
    <name type="scientific">Blattamonas nauphoetae</name>
    <dbReference type="NCBI Taxonomy" id="2049346"/>
    <lineage>
        <taxon>Eukaryota</taxon>
        <taxon>Metamonada</taxon>
        <taxon>Preaxostyla</taxon>
        <taxon>Oxymonadida</taxon>
        <taxon>Blattamonas</taxon>
    </lineage>
</organism>
<dbReference type="Proteomes" id="UP001281761">
    <property type="component" value="Unassembled WGS sequence"/>
</dbReference>
<protein>
    <submittedName>
        <fullName evidence="1">Uncharacterized protein</fullName>
    </submittedName>
</protein>
<proteinExistence type="predicted"/>
<comment type="caution">
    <text evidence="1">The sequence shown here is derived from an EMBL/GenBank/DDBJ whole genome shotgun (WGS) entry which is preliminary data.</text>
</comment>